<reference evidence="3 4" key="1">
    <citation type="submission" date="2018-02" db="EMBL/GenBank/DDBJ databases">
        <title>Comparative genomes isolates from brazilian mangrove.</title>
        <authorList>
            <person name="Araujo J.E."/>
            <person name="Taketani R.G."/>
            <person name="Silva M.C.P."/>
            <person name="Loureco M.V."/>
            <person name="Andreote F.D."/>
        </authorList>
    </citation>
    <scope>NUCLEOTIDE SEQUENCE [LARGE SCALE GENOMIC DNA]</scope>
    <source>
        <strain evidence="3 4">NAP PRIS-MGV</strain>
    </source>
</reference>
<dbReference type="InterPro" id="IPR036249">
    <property type="entry name" value="Thioredoxin-like_sf"/>
</dbReference>
<dbReference type="PANTHER" id="PTHR12697">
    <property type="entry name" value="PBS LYASE HEAT-LIKE PROTEIN"/>
    <property type="match status" value="1"/>
</dbReference>
<dbReference type="SMART" id="SM00567">
    <property type="entry name" value="EZ_HEAT"/>
    <property type="match status" value="7"/>
</dbReference>
<dbReference type="SUPFAM" id="SSF48371">
    <property type="entry name" value="ARM repeat"/>
    <property type="match status" value="2"/>
</dbReference>
<accession>A0A2S8G9B0</accession>
<feature type="region of interest" description="Disordered" evidence="1">
    <location>
        <begin position="761"/>
        <end position="798"/>
    </location>
</feature>
<evidence type="ECO:0000259" key="2">
    <source>
        <dbReference type="PROSITE" id="PS51352"/>
    </source>
</evidence>
<dbReference type="Proteomes" id="UP000239388">
    <property type="component" value="Unassembled WGS sequence"/>
</dbReference>
<dbReference type="InterPro" id="IPR011989">
    <property type="entry name" value="ARM-like"/>
</dbReference>
<dbReference type="SUPFAM" id="SSF52833">
    <property type="entry name" value="Thioredoxin-like"/>
    <property type="match status" value="1"/>
</dbReference>
<name>A0A2S8G9B0_9BACT</name>
<proteinExistence type="predicted"/>
<dbReference type="Pfam" id="PF13646">
    <property type="entry name" value="HEAT_2"/>
    <property type="match status" value="1"/>
</dbReference>
<dbReference type="PROSITE" id="PS51352">
    <property type="entry name" value="THIOREDOXIN_2"/>
    <property type="match status" value="1"/>
</dbReference>
<protein>
    <recommendedName>
        <fullName evidence="2">Thioredoxin domain-containing protein</fullName>
    </recommendedName>
</protein>
<evidence type="ECO:0000313" key="4">
    <source>
        <dbReference type="Proteomes" id="UP000239388"/>
    </source>
</evidence>
<feature type="region of interest" description="Disordered" evidence="1">
    <location>
        <begin position="728"/>
        <end position="747"/>
    </location>
</feature>
<gene>
    <name evidence="3" type="ORF">C5Y98_03535</name>
</gene>
<dbReference type="GO" id="GO:0016491">
    <property type="term" value="F:oxidoreductase activity"/>
    <property type="evidence" value="ECO:0007669"/>
    <property type="project" value="TreeGrafter"/>
</dbReference>
<comment type="caution">
    <text evidence="3">The sequence shown here is derived from an EMBL/GenBank/DDBJ whole genome shotgun (WGS) entry which is preliminary data.</text>
</comment>
<dbReference type="InterPro" id="IPR004155">
    <property type="entry name" value="PBS_lyase_HEAT"/>
</dbReference>
<feature type="region of interest" description="Disordered" evidence="1">
    <location>
        <begin position="83"/>
        <end position="129"/>
    </location>
</feature>
<dbReference type="PANTHER" id="PTHR12697:SF5">
    <property type="entry name" value="DEOXYHYPUSINE HYDROXYLASE"/>
    <property type="match status" value="1"/>
</dbReference>
<organism evidence="3 4">
    <name type="scientific">Blastopirellula marina</name>
    <dbReference type="NCBI Taxonomy" id="124"/>
    <lineage>
        <taxon>Bacteria</taxon>
        <taxon>Pseudomonadati</taxon>
        <taxon>Planctomycetota</taxon>
        <taxon>Planctomycetia</taxon>
        <taxon>Pirellulales</taxon>
        <taxon>Pirellulaceae</taxon>
        <taxon>Blastopirellula</taxon>
    </lineage>
</organism>
<dbReference type="AlphaFoldDB" id="A0A2S8G9B0"/>
<evidence type="ECO:0000256" key="1">
    <source>
        <dbReference type="SAM" id="MobiDB-lite"/>
    </source>
</evidence>
<sequence>MRPLPRSGKQSPVRLRYLLASNRAWHERNLVMLKRRQLSPLPLLSRCFVLLLAVWGIATSPLAAQDLDDELLRSLETPLDKAAAEALDKKSGQNEKKDADEPAEKSLGKMSSDEGKQDGNAAKPEELAPLHQEPLPGAILDLDEGLVAAQQAGKPVLVVVTGEDCPWCYRLKHEMQQSPAKEEVARWTLVEIDIDNDPAASKRLGVAVLPSLRLLRSSGAKVASQDGYLSSAKLADWLKEHRRSAVASADDVLVAERTLEAADVVRLVGHLKDRDPLVREAAISRLQASPQLAAVPLIAMFREGKLAERLSILEILTSWHAPLEGIDPWQPESIDQVALARLEAWATELKENGEGIAQELSAEELAEANLQIDRLLTLSPADGAPIAARLARHAEKLLPEVYRRLEEAETDDQRERLLALRYRLVAQDALVLRFPGGLARLASRDVQTRREAAEQLAGLASANEQPLLLELFSDPDPLIREIALRGLQQSGGEEAMKSLVRLLKDPEPNVRAAVLKQLTEQQTDTLVAEVADYIQQEQDADLLVHAIRYLREVKNEPSARALLPLLEHEAWQVRAEAAEGLREMLGGELSENPELTADIYAGLIQRLDDDDAFVVSRAIEAFSRKVSDVAIEKLFVTVEKHPQLAALAIKTLAQRSEGSTKVTAKLQDFAKNPNPSIRAAAVDGLRYVTLETLDQWGPPALQDDDASVRQIAATAVFTSLETKRHAVVDQMNQSTRMTETYPARPRAPSLLSQALGSLFGSKSKKKDEASPVSEDENEAKGEEAADDKGKAETEGEDALPVSDRWDRWLADFKSGKGRASYYDDLIDPLMKMLEADDPKERLLAALNLVPLGHSDEALPVLQAIVAEDPQHLQKASAILPWVPWEQRKELFESFLTLATNNEQKIFLARAVSDAVDRRASRLLWPLLKDEAADVSFASGIADSLVTAYTGQRYWYGDEVPQDVKAWVLADAPARAKEGTELESLVALIVLSKLDQQKAVELANEISEDSQRPEQLQRDAFQMALLLAPAEKQTELAAAALTSSDPDRQKLGITVLVSEDAFELRSIRNQFYISRTSSRFYSNSDGGPIIPTPPEGISEENVAPLLSHDDAKVRAYAGYAMAMLDKKEGLPALLDYWRDHKNDENDEMDRLVFRAIAKLNDSNHVDILRQIYDRLEDYQKSEFYWTIRIMSGEEALRLRKEIRDNYGIENLR</sequence>
<feature type="compositionally biased region" description="Basic and acidic residues" evidence="1">
    <location>
        <begin position="778"/>
        <end position="793"/>
    </location>
</feature>
<dbReference type="Gene3D" id="3.40.30.10">
    <property type="entry name" value="Glutaredoxin"/>
    <property type="match status" value="1"/>
</dbReference>
<feature type="compositionally biased region" description="Basic and acidic residues" evidence="1">
    <location>
        <begin position="83"/>
        <end position="128"/>
    </location>
</feature>
<dbReference type="EMBL" id="PUIB01000006">
    <property type="protein sequence ID" value="PQO41048.1"/>
    <property type="molecule type" value="Genomic_DNA"/>
</dbReference>
<feature type="domain" description="Thioredoxin" evidence="2">
    <location>
        <begin position="129"/>
        <end position="243"/>
    </location>
</feature>
<dbReference type="Gene3D" id="1.25.10.10">
    <property type="entry name" value="Leucine-rich Repeat Variant"/>
    <property type="match status" value="3"/>
</dbReference>
<dbReference type="Pfam" id="PF00085">
    <property type="entry name" value="Thioredoxin"/>
    <property type="match status" value="1"/>
</dbReference>
<dbReference type="InterPro" id="IPR013766">
    <property type="entry name" value="Thioredoxin_domain"/>
</dbReference>
<evidence type="ECO:0000313" key="3">
    <source>
        <dbReference type="EMBL" id="PQO41048.1"/>
    </source>
</evidence>
<dbReference type="InterPro" id="IPR016024">
    <property type="entry name" value="ARM-type_fold"/>
</dbReference>
<dbReference type="CDD" id="cd02947">
    <property type="entry name" value="TRX_family"/>
    <property type="match status" value="1"/>
</dbReference>